<gene>
    <name evidence="12" type="ORF">DFH08DRAFT_775303</name>
</gene>
<evidence type="ECO:0000256" key="11">
    <source>
        <dbReference type="SAM" id="Phobius"/>
    </source>
</evidence>
<dbReference type="InterPro" id="IPR002401">
    <property type="entry name" value="Cyt_P450_E_grp-I"/>
</dbReference>
<organism evidence="12 13">
    <name type="scientific">Mycena albidolilacea</name>
    <dbReference type="NCBI Taxonomy" id="1033008"/>
    <lineage>
        <taxon>Eukaryota</taxon>
        <taxon>Fungi</taxon>
        <taxon>Dikarya</taxon>
        <taxon>Basidiomycota</taxon>
        <taxon>Agaricomycotina</taxon>
        <taxon>Agaricomycetes</taxon>
        <taxon>Agaricomycetidae</taxon>
        <taxon>Agaricales</taxon>
        <taxon>Marasmiineae</taxon>
        <taxon>Mycenaceae</taxon>
        <taxon>Mycena</taxon>
    </lineage>
</organism>
<reference evidence="12" key="1">
    <citation type="submission" date="2023-03" db="EMBL/GenBank/DDBJ databases">
        <title>Massive genome expansion in bonnet fungi (Mycena s.s.) driven by repeated elements and novel gene families across ecological guilds.</title>
        <authorList>
            <consortium name="Lawrence Berkeley National Laboratory"/>
            <person name="Harder C.B."/>
            <person name="Miyauchi S."/>
            <person name="Viragh M."/>
            <person name="Kuo A."/>
            <person name="Thoen E."/>
            <person name="Andreopoulos B."/>
            <person name="Lu D."/>
            <person name="Skrede I."/>
            <person name="Drula E."/>
            <person name="Henrissat B."/>
            <person name="Morin E."/>
            <person name="Kohler A."/>
            <person name="Barry K."/>
            <person name="LaButti K."/>
            <person name="Morin E."/>
            <person name="Salamov A."/>
            <person name="Lipzen A."/>
            <person name="Mereny Z."/>
            <person name="Hegedus B."/>
            <person name="Baldrian P."/>
            <person name="Stursova M."/>
            <person name="Weitz H."/>
            <person name="Taylor A."/>
            <person name="Grigoriev I.V."/>
            <person name="Nagy L.G."/>
            <person name="Martin F."/>
            <person name="Kauserud H."/>
        </authorList>
    </citation>
    <scope>NUCLEOTIDE SEQUENCE</scope>
    <source>
        <strain evidence="12">CBHHK002</strain>
    </source>
</reference>
<comment type="cofactor">
    <cofactor evidence="1 9">
        <name>heme</name>
        <dbReference type="ChEBI" id="CHEBI:30413"/>
    </cofactor>
</comment>
<dbReference type="Gene3D" id="1.10.630.10">
    <property type="entry name" value="Cytochrome P450"/>
    <property type="match status" value="1"/>
</dbReference>
<dbReference type="PRINTS" id="PR00463">
    <property type="entry name" value="EP450I"/>
</dbReference>
<protein>
    <submittedName>
        <fullName evidence="12">Cytochrome P450</fullName>
    </submittedName>
</protein>
<dbReference type="CDD" id="cd11065">
    <property type="entry name" value="CYP64-like"/>
    <property type="match status" value="1"/>
</dbReference>
<evidence type="ECO:0000256" key="3">
    <source>
        <dbReference type="ARBA" id="ARBA00010617"/>
    </source>
</evidence>
<dbReference type="PROSITE" id="PS00086">
    <property type="entry name" value="CYTOCHROME_P450"/>
    <property type="match status" value="1"/>
</dbReference>
<keyword evidence="7 9" id="KW-0408">Iron</keyword>
<dbReference type="InterPro" id="IPR017972">
    <property type="entry name" value="Cyt_P450_CS"/>
</dbReference>
<dbReference type="Pfam" id="PF00067">
    <property type="entry name" value="p450"/>
    <property type="match status" value="1"/>
</dbReference>
<keyword evidence="11" id="KW-0472">Membrane</keyword>
<keyword evidence="6 10" id="KW-0560">Oxidoreductase</keyword>
<feature type="transmembrane region" description="Helical" evidence="11">
    <location>
        <begin position="6"/>
        <end position="25"/>
    </location>
</feature>
<dbReference type="Proteomes" id="UP001218218">
    <property type="component" value="Unassembled WGS sequence"/>
</dbReference>
<evidence type="ECO:0000256" key="7">
    <source>
        <dbReference type="ARBA" id="ARBA00023004"/>
    </source>
</evidence>
<comment type="caution">
    <text evidence="12">The sequence shown here is derived from an EMBL/GenBank/DDBJ whole genome shotgun (WGS) entry which is preliminary data.</text>
</comment>
<evidence type="ECO:0000256" key="5">
    <source>
        <dbReference type="ARBA" id="ARBA00022723"/>
    </source>
</evidence>
<evidence type="ECO:0000256" key="4">
    <source>
        <dbReference type="ARBA" id="ARBA00022617"/>
    </source>
</evidence>
<dbReference type="SUPFAM" id="SSF48264">
    <property type="entry name" value="Cytochrome P450"/>
    <property type="match status" value="1"/>
</dbReference>
<dbReference type="InterPro" id="IPR036396">
    <property type="entry name" value="Cyt_P450_sf"/>
</dbReference>
<dbReference type="PANTHER" id="PTHR46300:SF7">
    <property type="entry name" value="P450, PUTATIVE (EUROFUNG)-RELATED"/>
    <property type="match status" value="1"/>
</dbReference>
<evidence type="ECO:0000256" key="2">
    <source>
        <dbReference type="ARBA" id="ARBA00005179"/>
    </source>
</evidence>
<proteinExistence type="inferred from homology"/>
<dbReference type="InterPro" id="IPR050364">
    <property type="entry name" value="Cytochrome_P450_fung"/>
</dbReference>
<comment type="similarity">
    <text evidence="3 10">Belongs to the cytochrome P450 family.</text>
</comment>
<accession>A0AAD7A9K1</accession>
<comment type="pathway">
    <text evidence="2">Secondary metabolite biosynthesis.</text>
</comment>
<keyword evidence="8 10" id="KW-0503">Monooxygenase</keyword>
<dbReference type="PANTHER" id="PTHR46300">
    <property type="entry name" value="P450, PUTATIVE (EUROFUNG)-RELATED-RELATED"/>
    <property type="match status" value="1"/>
</dbReference>
<evidence type="ECO:0000256" key="10">
    <source>
        <dbReference type="RuleBase" id="RU000461"/>
    </source>
</evidence>
<evidence type="ECO:0000256" key="1">
    <source>
        <dbReference type="ARBA" id="ARBA00001971"/>
    </source>
</evidence>
<evidence type="ECO:0000256" key="6">
    <source>
        <dbReference type="ARBA" id="ARBA00023002"/>
    </source>
</evidence>
<sequence length="508" mass="57047">MSSEDMITAWWLLCLAFVPILYLRWRRSLPFPPGPRKLPLIGNLLVMPSYCQWEVYAQWSKELDSDIIHLAVPGASIIILSSIEAAKDLLDKRSAIYSDRPRLAMFHDLMGGDMFFGFGQYGNIWRTHRRLSHRALDGAAANRFQPQTLKAAHDLLRRLLEKPEAFAEHFDHVVGANMISVAYGLDVAPSGDPFLDAGDAVLDILQETLIPGRFLVNTIPILRYVPSWVPGAGFKRQAAQWKKEMEEHVDQPFQAAKRNMNDGLIRPSFTMDNLRSLDGSADDDAREEDIKNVAGSIYAAGKDTTRFALRVFVRGILENPEAQKKAQEEIDAVVRPGHLPDFADEADLPWVTACVKETLRWWPILPLGLTRFIGVEDVYRGYRIPAGSYVMPNAWAMLQDETVYPDPEAFKPERFLLDGKLNPAVRDPDASFGFGRRVCAGKDMAWNTLWITVASMLATFEISKATTENGEVIEPPPGHTSEILDCPLPFECSIKPRSKAAEELIRAI</sequence>
<keyword evidence="4 9" id="KW-0349">Heme</keyword>
<feature type="binding site" description="axial binding residue" evidence="9">
    <location>
        <position position="439"/>
    </location>
    <ligand>
        <name>heme</name>
        <dbReference type="ChEBI" id="CHEBI:30413"/>
    </ligand>
    <ligandPart>
        <name>Fe</name>
        <dbReference type="ChEBI" id="CHEBI:18248"/>
    </ligandPart>
</feature>
<dbReference type="InterPro" id="IPR001128">
    <property type="entry name" value="Cyt_P450"/>
</dbReference>
<evidence type="ECO:0000313" key="13">
    <source>
        <dbReference type="Proteomes" id="UP001218218"/>
    </source>
</evidence>
<dbReference type="EMBL" id="JARIHO010000012">
    <property type="protein sequence ID" value="KAJ7352357.1"/>
    <property type="molecule type" value="Genomic_DNA"/>
</dbReference>
<keyword evidence="11" id="KW-1133">Transmembrane helix</keyword>
<keyword evidence="11" id="KW-0812">Transmembrane</keyword>
<dbReference type="PRINTS" id="PR00385">
    <property type="entry name" value="P450"/>
</dbReference>
<dbReference type="AlphaFoldDB" id="A0AAD7A9K1"/>
<keyword evidence="5 9" id="KW-0479">Metal-binding</keyword>
<keyword evidence="13" id="KW-1185">Reference proteome</keyword>
<evidence type="ECO:0000313" key="12">
    <source>
        <dbReference type="EMBL" id="KAJ7352357.1"/>
    </source>
</evidence>
<dbReference type="GO" id="GO:0020037">
    <property type="term" value="F:heme binding"/>
    <property type="evidence" value="ECO:0007669"/>
    <property type="project" value="InterPro"/>
</dbReference>
<dbReference type="GO" id="GO:0005506">
    <property type="term" value="F:iron ion binding"/>
    <property type="evidence" value="ECO:0007669"/>
    <property type="project" value="InterPro"/>
</dbReference>
<evidence type="ECO:0000256" key="9">
    <source>
        <dbReference type="PIRSR" id="PIRSR602401-1"/>
    </source>
</evidence>
<dbReference type="GO" id="GO:0016705">
    <property type="term" value="F:oxidoreductase activity, acting on paired donors, with incorporation or reduction of molecular oxygen"/>
    <property type="evidence" value="ECO:0007669"/>
    <property type="project" value="InterPro"/>
</dbReference>
<name>A0AAD7A9K1_9AGAR</name>
<evidence type="ECO:0000256" key="8">
    <source>
        <dbReference type="ARBA" id="ARBA00023033"/>
    </source>
</evidence>
<dbReference type="GO" id="GO:0004497">
    <property type="term" value="F:monooxygenase activity"/>
    <property type="evidence" value="ECO:0007669"/>
    <property type="project" value="UniProtKB-KW"/>
</dbReference>